<feature type="compositionally biased region" description="Basic and acidic residues" evidence="1">
    <location>
        <begin position="1"/>
        <end position="11"/>
    </location>
</feature>
<feature type="domain" description="Glutamine amidotransferase type-2" evidence="2">
    <location>
        <begin position="36"/>
        <end position="89"/>
    </location>
</feature>
<name>A0A4Z0NN11_9HYPH</name>
<protein>
    <recommendedName>
        <fullName evidence="2">Glutamine amidotransferase type-2 domain-containing protein</fullName>
    </recommendedName>
</protein>
<dbReference type="Pfam" id="PF13537">
    <property type="entry name" value="GATase_7"/>
    <property type="match status" value="1"/>
</dbReference>
<comment type="caution">
    <text evidence="3">The sequence shown here is derived from an EMBL/GenBank/DDBJ whole genome shotgun (WGS) entry which is preliminary data.</text>
</comment>
<dbReference type="InterPro" id="IPR029055">
    <property type="entry name" value="Ntn_hydrolases_N"/>
</dbReference>
<feature type="region of interest" description="Disordered" evidence="1">
    <location>
        <begin position="144"/>
        <end position="169"/>
    </location>
</feature>
<evidence type="ECO:0000259" key="2">
    <source>
        <dbReference type="Pfam" id="PF13537"/>
    </source>
</evidence>
<evidence type="ECO:0000313" key="3">
    <source>
        <dbReference type="EMBL" id="TGD96968.1"/>
    </source>
</evidence>
<feature type="compositionally biased region" description="Basic and acidic residues" evidence="1">
    <location>
        <begin position="145"/>
        <end position="161"/>
    </location>
</feature>
<keyword evidence="4" id="KW-1185">Reference proteome</keyword>
<dbReference type="AlphaFoldDB" id="A0A4Z0NN11"/>
<dbReference type="Proteomes" id="UP000297535">
    <property type="component" value="Unassembled WGS sequence"/>
</dbReference>
<feature type="compositionally biased region" description="Basic and acidic residues" evidence="1">
    <location>
        <begin position="25"/>
        <end position="38"/>
    </location>
</feature>
<dbReference type="EMBL" id="SRLB01000016">
    <property type="protein sequence ID" value="TGD96968.1"/>
    <property type="molecule type" value="Genomic_DNA"/>
</dbReference>
<evidence type="ECO:0000313" key="4">
    <source>
        <dbReference type="Proteomes" id="UP000297535"/>
    </source>
</evidence>
<dbReference type="OrthoDB" id="9763290at2"/>
<feature type="region of interest" description="Disordered" evidence="1">
    <location>
        <begin position="1"/>
        <end position="38"/>
    </location>
</feature>
<evidence type="ECO:0000256" key="1">
    <source>
        <dbReference type="SAM" id="MobiDB-lite"/>
    </source>
</evidence>
<accession>A0A4Z0NN11</accession>
<reference evidence="3 4" key="1">
    <citation type="submission" date="2019-04" db="EMBL/GenBank/DDBJ databases">
        <authorList>
            <person name="Feng G."/>
            <person name="Zhu H."/>
        </authorList>
    </citation>
    <scope>NUCLEOTIDE SEQUENCE [LARGE SCALE GENOMIC DNA]</scope>
    <source>
        <strain evidence="3 4">6HR-1</strain>
    </source>
</reference>
<dbReference type="SUPFAM" id="SSF56235">
    <property type="entry name" value="N-terminal nucleophile aminohydrolases (Ntn hydrolases)"/>
    <property type="match status" value="1"/>
</dbReference>
<organism evidence="3 4">
    <name type="scientific">Methylobacterium nonmethylotrophicum</name>
    <dbReference type="NCBI Taxonomy" id="1141884"/>
    <lineage>
        <taxon>Bacteria</taxon>
        <taxon>Pseudomonadati</taxon>
        <taxon>Pseudomonadota</taxon>
        <taxon>Alphaproteobacteria</taxon>
        <taxon>Hyphomicrobiales</taxon>
        <taxon>Methylobacteriaceae</taxon>
        <taxon>Methylobacterium</taxon>
    </lineage>
</organism>
<sequence length="192" mass="21135">MVGDRSVEARGRPRQHPRQPVGAPGEHERRKARQRPEGVGRLDGDFAVALWHGERRGLVRARDFIGVGPLAWTWRPGAWLAYTSLPKGLDRSSTTLIAARPMRRRGGRVRVLSMTARQALGAPERDERPLIEAVLAQEPDLDPVLVHDHVPRPGERQDPDRPGLALDGPEHAMAAAFGADRILRGVGVPAPR</sequence>
<proteinExistence type="predicted"/>
<dbReference type="InterPro" id="IPR017932">
    <property type="entry name" value="GATase_2_dom"/>
</dbReference>
<gene>
    <name evidence="3" type="ORF">EU555_21570</name>
</gene>
<dbReference type="Gene3D" id="3.60.20.10">
    <property type="entry name" value="Glutamine Phosphoribosylpyrophosphate, subunit 1, domain 1"/>
    <property type="match status" value="1"/>
</dbReference>